<dbReference type="InterPro" id="IPR036962">
    <property type="entry name" value="Glyco_hydro_3_N_sf"/>
</dbReference>
<evidence type="ECO:0000313" key="2">
    <source>
        <dbReference type="EMBL" id="AIA87350.1"/>
    </source>
</evidence>
<feature type="non-terminal residue" evidence="2">
    <location>
        <position position="77"/>
    </location>
</feature>
<keyword evidence="1" id="KW-0378">Hydrolase</keyword>
<reference evidence="2" key="1">
    <citation type="journal article" date="2013" name="Environ. Microbiol.">
        <title>Seasonally variable intestinal metagenomes of the red palm weevil (Rhynchophorus ferrugineus).</title>
        <authorList>
            <person name="Jia S."/>
            <person name="Zhang X."/>
            <person name="Zhang G."/>
            <person name="Yin A."/>
            <person name="Zhang S."/>
            <person name="Li F."/>
            <person name="Wang L."/>
            <person name="Zhao D."/>
            <person name="Yun Q."/>
            <person name="Tala"/>
            <person name="Wang J."/>
            <person name="Sun G."/>
            <person name="Baabdullah M."/>
            <person name="Yu X."/>
            <person name="Hu S."/>
            <person name="Al-Mssallem I.S."/>
            <person name="Yu J."/>
        </authorList>
    </citation>
    <scope>NUCLEOTIDE SEQUENCE</scope>
</reference>
<dbReference type="AlphaFoldDB" id="A0A060C2U8"/>
<dbReference type="GO" id="GO:0005975">
    <property type="term" value="P:carbohydrate metabolic process"/>
    <property type="evidence" value="ECO:0007669"/>
    <property type="project" value="InterPro"/>
</dbReference>
<organism evidence="2">
    <name type="scientific">uncultured Bifidobacterium sp</name>
    <dbReference type="NCBI Taxonomy" id="165187"/>
    <lineage>
        <taxon>Bacteria</taxon>
        <taxon>Bacillati</taxon>
        <taxon>Actinomycetota</taxon>
        <taxon>Actinomycetes</taxon>
        <taxon>Bifidobacteriales</taxon>
        <taxon>Bifidobacteriaceae</taxon>
        <taxon>Bifidobacterium</taxon>
        <taxon>environmental samples</taxon>
    </lineage>
</organism>
<dbReference type="GO" id="GO:0004553">
    <property type="term" value="F:hydrolase activity, hydrolyzing O-glycosyl compounds"/>
    <property type="evidence" value="ECO:0007669"/>
    <property type="project" value="InterPro"/>
</dbReference>
<dbReference type="SUPFAM" id="SSF51445">
    <property type="entry name" value="(Trans)glycosidases"/>
    <property type="match status" value="1"/>
</dbReference>
<dbReference type="EMBL" id="KF120081">
    <property type="protein sequence ID" value="AIA87350.1"/>
    <property type="molecule type" value="Genomic_DNA"/>
</dbReference>
<proteinExistence type="predicted"/>
<protein>
    <submittedName>
        <fullName evidence="2">CAZy families GH3 protein</fullName>
    </submittedName>
</protein>
<sequence>MTKKHIHAEDLTLDEQASLTSGEDLWHLQSISSHDIPGYMITDGPHGLRKQLIAQLTPTMLFPQHVSPAAGMSSSWD</sequence>
<dbReference type="InterPro" id="IPR017853">
    <property type="entry name" value="GH"/>
</dbReference>
<name>A0A060C2U8_9BIFI</name>
<evidence type="ECO:0000256" key="1">
    <source>
        <dbReference type="ARBA" id="ARBA00022801"/>
    </source>
</evidence>
<accession>A0A060C2U8</accession>
<dbReference type="Gene3D" id="3.20.20.300">
    <property type="entry name" value="Glycoside hydrolase, family 3, N-terminal domain"/>
    <property type="match status" value="1"/>
</dbReference>